<gene>
    <name evidence="2" type="ORF">LAZ67_9000826</name>
</gene>
<feature type="compositionally biased region" description="Basic and acidic residues" evidence="1">
    <location>
        <begin position="216"/>
        <end position="229"/>
    </location>
</feature>
<sequence>MILVKDAQNFKGLMKMCKKITDLIKENPRTTLLELEQDTGISKTTIGRIVTEDLKLKKTPAKFIPRFLTNEQKLCRLATCEDMMEMTRTDPEWKDKIITGDETWVYGYDPETKPQSAEWRDIAPNDFFLFLKLKAVLKGRHFDTREDIIEKSLLALKSIPKEAYKNCFDNWEKRWRWGIEYTILTGKTSGRHIPWTLTDTLRGPIKGTDWFFGRGKEGREDVNDEERAGRPSTSTTDEKINEVEKMILANRRITVREVAEDLNISIGSCHSIFINDFGMRRVAAKFVPKLLNCDQKQHRMNIANEMLDSVRDDPNLLQRVITGDEAWVYGYDVETKAQSSQWKLPHEPRPKEARQVRSNVKVLLTVFFDCRGVVHHEFLPQGKTVNKEYYLQVMRNLREAIRQKRPDLWKNKNCFFLHHDNAPAHTSLLVRDFLAKNNTLMMPQPPYSPDLAPCDFSCSLN</sequence>
<dbReference type="PANTHER" id="PTHR46060:SF1">
    <property type="entry name" value="MARINER MOS1 TRANSPOSASE-LIKE PROTEIN"/>
    <property type="match status" value="1"/>
</dbReference>
<dbReference type="PANTHER" id="PTHR46060">
    <property type="entry name" value="MARINER MOS1 TRANSPOSASE-LIKE PROTEIN"/>
    <property type="match status" value="1"/>
</dbReference>
<proteinExistence type="predicted"/>
<dbReference type="EMBL" id="CP092871">
    <property type="protein sequence ID" value="UYV71876.1"/>
    <property type="molecule type" value="Genomic_DNA"/>
</dbReference>
<dbReference type="Gene3D" id="3.30.420.10">
    <property type="entry name" value="Ribonuclease H-like superfamily/Ribonuclease H"/>
    <property type="match status" value="3"/>
</dbReference>
<protein>
    <recommendedName>
        <fullName evidence="4">Transposase</fullName>
    </recommendedName>
</protein>
<dbReference type="Pfam" id="PF01359">
    <property type="entry name" value="Transposase_1"/>
    <property type="match status" value="1"/>
</dbReference>
<organism evidence="2 3">
    <name type="scientific">Cordylochernes scorpioides</name>
    <dbReference type="NCBI Taxonomy" id="51811"/>
    <lineage>
        <taxon>Eukaryota</taxon>
        <taxon>Metazoa</taxon>
        <taxon>Ecdysozoa</taxon>
        <taxon>Arthropoda</taxon>
        <taxon>Chelicerata</taxon>
        <taxon>Arachnida</taxon>
        <taxon>Pseudoscorpiones</taxon>
        <taxon>Cheliferoidea</taxon>
        <taxon>Chernetidae</taxon>
        <taxon>Cordylochernes</taxon>
    </lineage>
</organism>
<dbReference type="InterPro" id="IPR036397">
    <property type="entry name" value="RNaseH_sf"/>
</dbReference>
<evidence type="ECO:0000313" key="3">
    <source>
        <dbReference type="Proteomes" id="UP001235939"/>
    </source>
</evidence>
<dbReference type="InterPro" id="IPR052709">
    <property type="entry name" value="Transposase-MT_Hybrid"/>
</dbReference>
<accession>A0ABY6KSP5</accession>
<dbReference type="Proteomes" id="UP001235939">
    <property type="component" value="Chromosome 09"/>
</dbReference>
<evidence type="ECO:0008006" key="4">
    <source>
        <dbReference type="Google" id="ProtNLM"/>
    </source>
</evidence>
<feature type="region of interest" description="Disordered" evidence="1">
    <location>
        <begin position="216"/>
        <end position="237"/>
    </location>
</feature>
<dbReference type="InterPro" id="IPR001888">
    <property type="entry name" value="Transposase_1"/>
</dbReference>
<name>A0ABY6KSP5_9ARAC</name>
<reference evidence="2 3" key="1">
    <citation type="submission" date="2022-01" db="EMBL/GenBank/DDBJ databases">
        <title>A chromosomal length assembly of Cordylochernes scorpioides.</title>
        <authorList>
            <person name="Zeh D."/>
            <person name="Zeh J."/>
        </authorList>
    </citation>
    <scope>NUCLEOTIDE SEQUENCE [LARGE SCALE GENOMIC DNA]</scope>
    <source>
        <strain evidence="2">IN4F17</strain>
        <tissue evidence="2">Whole Body</tissue>
    </source>
</reference>
<keyword evidence="3" id="KW-1185">Reference proteome</keyword>
<evidence type="ECO:0000313" key="2">
    <source>
        <dbReference type="EMBL" id="UYV71876.1"/>
    </source>
</evidence>
<evidence type="ECO:0000256" key="1">
    <source>
        <dbReference type="SAM" id="MobiDB-lite"/>
    </source>
</evidence>